<reference evidence="6" key="1">
    <citation type="journal article" date="2024" name="Int. J. Syst. Evol. Microbiol.">
        <title>Polycladomyces zharkentensis sp. nov., a novel thermophilic cellulose- and starch-degrading member of the Bacillota from a geothermal aquifer in Kazakhstan.</title>
        <authorList>
            <person name="Mashzhan A."/>
            <person name="Kistaubayeva A."/>
            <person name="Javier-Lopez R."/>
            <person name="Bissenova U."/>
            <person name="Bissenbay A."/>
            <person name="Birkeland N.K."/>
        </authorList>
    </citation>
    <scope>NUCLEOTIDE SEQUENCE</scope>
    <source>
        <strain evidence="6">ZKZ2T</strain>
    </source>
</reference>
<protein>
    <submittedName>
        <fullName evidence="6">Peptidoglycan DD-metalloendopeptidase family protein</fullName>
    </submittedName>
</protein>
<keyword evidence="2" id="KW-0175">Coiled coil</keyword>
<dbReference type="Gene3D" id="2.70.70.10">
    <property type="entry name" value="Glucose Permease (Domain IIA)"/>
    <property type="match status" value="1"/>
</dbReference>
<dbReference type="Proteomes" id="UP001177120">
    <property type="component" value="Unassembled WGS sequence"/>
</dbReference>
<accession>A0ABS2WEK5</accession>
<organism evidence="6 7">
    <name type="scientific">Polycladomyces zharkentensis</name>
    <dbReference type="NCBI Taxonomy" id="2807616"/>
    <lineage>
        <taxon>Bacteria</taxon>
        <taxon>Bacillati</taxon>
        <taxon>Bacillota</taxon>
        <taxon>Bacilli</taxon>
        <taxon>Bacillales</taxon>
        <taxon>Thermoactinomycetaceae</taxon>
        <taxon>Polycladomyces</taxon>
    </lineage>
</organism>
<feature type="coiled-coil region" evidence="2">
    <location>
        <begin position="35"/>
        <end position="83"/>
    </location>
</feature>
<evidence type="ECO:0000259" key="4">
    <source>
        <dbReference type="Pfam" id="PF01551"/>
    </source>
</evidence>
<dbReference type="PANTHER" id="PTHR21666">
    <property type="entry name" value="PEPTIDASE-RELATED"/>
    <property type="match status" value="1"/>
</dbReference>
<dbReference type="InterPro" id="IPR016047">
    <property type="entry name" value="M23ase_b-sheet_dom"/>
</dbReference>
<dbReference type="InterPro" id="IPR057309">
    <property type="entry name" value="PcsB_CC"/>
</dbReference>
<dbReference type="InterPro" id="IPR011055">
    <property type="entry name" value="Dup_hybrid_motif"/>
</dbReference>
<dbReference type="SUPFAM" id="SSF51261">
    <property type="entry name" value="Duplicated hybrid motif"/>
    <property type="match status" value="1"/>
</dbReference>
<dbReference type="InterPro" id="IPR050570">
    <property type="entry name" value="Cell_wall_metabolism_enzyme"/>
</dbReference>
<name>A0ABS2WEK5_9BACL</name>
<feature type="domain" description="M23ase beta-sheet core" evidence="4">
    <location>
        <begin position="255"/>
        <end position="355"/>
    </location>
</feature>
<dbReference type="Pfam" id="PF24568">
    <property type="entry name" value="CC_PcsB"/>
    <property type="match status" value="1"/>
</dbReference>
<sequence length="361" mass="41178">MRKGILLAAAVCLGLFISSPAWAVPSSAVKSKSELNQVRQQKGQVQGKIKQLNEKMKANQAELERLEKESYRIDDEILRTQQEIRQINAKLTRQQAIFKQRVRRLYEQGDFGFMRTLLTADSFQAFLTRFETMRLIVKQDRNLFDSYFKWKQAKTRYESSLVQLKAEQKKKAEEAKAAYDRMLADLKKNRVRLAELEGLEDIKEDEVRRINLSLLHSGRLSFPYEGGPLRWPANSHEITSPYGPRVHPLKGVMRPHMGIDIHGNYNDPVYAAAGGVVVRSGPSLGYGWIIVIYHGKKGGQDLFTWYGHSYENQVLVHEGDEVKRGQRISGIGSNGFSTGPHLHFEVRLGEKAVNPVLYLSH</sequence>
<evidence type="ECO:0000259" key="5">
    <source>
        <dbReference type="Pfam" id="PF24568"/>
    </source>
</evidence>
<evidence type="ECO:0000313" key="6">
    <source>
        <dbReference type="EMBL" id="MBN2907943.1"/>
    </source>
</evidence>
<comment type="caution">
    <text evidence="6">The sequence shown here is derived from an EMBL/GenBank/DDBJ whole genome shotgun (WGS) entry which is preliminary data.</text>
</comment>
<keyword evidence="1 3" id="KW-0732">Signal</keyword>
<dbReference type="PANTHER" id="PTHR21666:SF270">
    <property type="entry name" value="MUREIN HYDROLASE ACTIVATOR ENVC"/>
    <property type="match status" value="1"/>
</dbReference>
<feature type="chain" id="PRO_5046385208" evidence="3">
    <location>
        <begin position="24"/>
        <end position="361"/>
    </location>
</feature>
<proteinExistence type="predicted"/>
<dbReference type="EMBL" id="JAFHAP010000001">
    <property type="protein sequence ID" value="MBN2907943.1"/>
    <property type="molecule type" value="Genomic_DNA"/>
</dbReference>
<evidence type="ECO:0000256" key="2">
    <source>
        <dbReference type="SAM" id="Coils"/>
    </source>
</evidence>
<evidence type="ECO:0000313" key="7">
    <source>
        <dbReference type="Proteomes" id="UP001177120"/>
    </source>
</evidence>
<keyword evidence="7" id="KW-1185">Reference proteome</keyword>
<evidence type="ECO:0000256" key="1">
    <source>
        <dbReference type="ARBA" id="ARBA00022729"/>
    </source>
</evidence>
<dbReference type="Pfam" id="PF01551">
    <property type="entry name" value="Peptidase_M23"/>
    <property type="match status" value="1"/>
</dbReference>
<dbReference type="RefSeq" id="WP_205492107.1">
    <property type="nucleotide sequence ID" value="NZ_JAFHAP010000001.1"/>
</dbReference>
<evidence type="ECO:0000256" key="3">
    <source>
        <dbReference type="SAM" id="SignalP"/>
    </source>
</evidence>
<gene>
    <name evidence="6" type="ORF">JQC72_00210</name>
</gene>
<dbReference type="Gene3D" id="6.10.250.3150">
    <property type="match status" value="1"/>
</dbReference>
<feature type="signal peptide" evidence="3">
    <location>
        <begin position="1"/>
        <end position="23"/>
    </location>
</feature>
<dbReference type="CDD" id="cd12797">
    <property type="entry name" value="M23_peptidase"/>
    <property type="match status" value="1"/>
</dbReference>
<feature type="domain" description="Peptidoglycan hydrolase PcsB coiled-coil" evidence="5">
    <location>
        <begin position="84"/>
        <end position="149"/>
    </location>
</feature>